<evidence type="ECO:0000259" key="2">
    <source>
        <dbReference type="PROSITE" id="PS51465"/>
    </source>
</evidence>
<dbReference type="Pfam" id="PF07648">
    <property type="entry name" value="Kazal_2"/>
    <property type="match status" value="1"/>
</dbReference>
<reference evidence="3" key="1">
    <citation type="submission" date="2020-05" db="UniProtKB">
        <authorList>
            <consortium name="EnsemblMetazoa"/>
        </authorList>
    </citation>
    <scope>IDENTIFICATION</scope>
    <source>
        <strain evidence="3">Aabys</strain>
    </source>
</reference>
<evidence type="ECO:0000256" key="1">
    <source>
        <dbReference type="SAM" id="SignalP"/>
    </source>
</evidence>
<dbReference type="SUPFAM" id="SSF100895">
    <property type="entry name" value="Kazal-type serine protease inhibitors"/>
    <property type="match status" value="1"/>
</dbReference>
<proteinExistence type="predicted"/>
<dbReference type="SMART" id="SM00280">
    <property type="entry name" value="KAZAL"/>
    <property type="match status" value="1"/>
</dbReference>
<dbReference type="EnsemblMetazoa" id="MDOA000969-RA">
    <property type="protein sequence ID" value="MDOA000969-PA"/>
    <property type="gene ID" value="MDOA000969"/>
</dbReference>
<dbReference type="AlphaFoldDB" id="A0A1I8M3T5"/>
<dbReference type="PROSITE" id="PS51465">
    <property type="entry name" value="KAZAL_2"/>
    <property type="match status" value="1"/>
</dbReference>
<dbReference type="VEuPathDB" id="VectorBase:MDOA000969"/>
<accession>A0A1I8M3T5</accession>
<gene>
    <name evidence="3" type="primary">101890073</name>
</gene>
<organism evidence="3">
    <name type="scientific">Musca domestica</name>
    <name type="common">House fly</name>
    <dbReference type="NCBI Taxonomy" id="7370"/>
    <lineage>
        <taxon>Eukaryota</taxon>
        <taxon>Metazoa</taxon>
        <taxon>Ecdysozoa</taxon>
        <taxon>Arthropoda</taxon>
        <taxon>Hexapoda</taxon>
        <taxon>Insecta</taxon>
        <taxon>Pterygota</taxon>
        <taxon>Neoptera</taxon>
        <taxon>Endopterygota</taxon>
        <taxon>Diptera</taxon>
        <taxon>Brachycera</taxon>
        <taxon>Muscomorpha</taxon>
        <taxon>Muscoidea</taxon>
        <taxon>Muscidae</taxon>
        <taxon>Musca</taxon>
    </lineage>
</organism>
<dbReference type="Gene3D" id="3.30.60.30">
    <property type="match status" value="1"/>
</dbReference>
<dbReference type="InterPro" id="IPR002350">
    <property type="entry name" value="Kazal_dom"/>
</dbReference>
<dbReference type="CDD" id="cd00104">
    <property type="entry name" value="KAZAL_FS"/>
    <property type="match status" value="1"/>
</dbReference>
<dbReference type="InterPro" id="IPR036058">
    <property type="entry name" value="Kazal_dom_sf"/>
</dbReference>
<evidence type="ECO:0000313" key="3">
    <source>
        <dbReference type="EnsemblMetazoa" id="MDOA000969-PA"/>
    </source>
</evidence>
<sequence length="78" mass="8635">MRFLAILIAIVMALVLVSAEEDPCLKPCARNFDFVCGQFPDGTTKTYNNPCGMEIEACQKGIEIVMLHRGTCDKPIKD</sequence>
<feature type="chain" id="PRO_5044559792" description="Kazal-like domain-containing protein" evidence="1">
    <location>
        <begin position="20"/>
        <end position="78"/>
    </location>
</feature>
<protein>
    <recommendedName>
        <fullName evidence="2">Kazal-like domain-containing protein</fullName>
    </recommendedName>
</protein>
<keyword evidence="1" id="KW-0732">Signal</keyword>
<feature type="signal peptide" evidence="1">
    <location>
        <begin position="1"/>
        <end position="19"/>
    </location>
</feature>
<feature type="domain" description="Kazal-like" evidence="2">
    <location>
        <begin position="18"/>
        <end position="74"/>
    </location>
</feature>
<name>A0A1I8M3T5_MUSDO</name>